<dbReference type="Proteomes" id="UP000319771">
    <property type="component" value="Unassembled WGS sequence"/>
</dbReference>
<dbReference type="EMBL" id="VBPB01000228">
    <property type="protein sequence ID" value="TMQ70400.1"/>
    <property type="molecule type" value="Genomic_DNA"/>
</dbReference>
<gene>
    <name evidence="3" type="ORF">E6K81_12700</name>
</gene>
<dbReference type="AlphaFoldDB" id="A0A538U3D8"/>
<feature type="transmembrane region" description="Helical" evidence="2">
    <location>
        <begin position="245"/>
        <end position="266"/>
    </location>
</feature>
<sequence>MHTHERRRLPISTRHAFALAFDLAVRRDAVHSLLVPFLLRAPWSLALILLPPADEGAATGQVLALTSLALLGDFVTLLVVSAMLRLRARSVFNTPRGAHPAPVGDCYARGIRRIPWLFVTELARNVILAIAASLIVLPTAFVRFHPETALWDLMRNLALVGIAFLLALPSLSVVYRLGVATEAAVLDGRDLAGAFQASFRVMSGHLERWFELVLFSAAMVLVPALLVAVLSLAFPTLAGTPGVTILWLVVVAVGPIIQYAWAFFYLRLVEIEQPIMEPIVEPGPLYATGSPADEPAPGTMPRQEDWPGAATTRPEGLPGPDPREV</sequence>
<reference evidence="3 4" key="1">
    <citation type="journal article" date="2019" name="Nat. Microbiol.">
        <title>Mediterranean grassland soil C-N compound turnover is dependent on rainfall and depth, and is mediated by genomically divergent microorganisms.</title>
        <authorList>
            <person name="Diamond S."/>
            <person name="Andeer P.F."/>
            <person name="Li Z."/>
            <person name="Crits-Christoph A."/>
            <person name="Burstein D."/>
            <person name="Anantharaman K."/>
            <person name="Lane K.R."/>
            <person name="Thomas B.C."/>
            <person name="Pan C."/>
            <person name="Northen T.R."/>
            <person name="Banfield J.F."/>
        </authorList>
    </citation>
    <scope>NUCLEOTIDE SEQUENCE [LARGE SCALE GENOMIC DNA]</scope>
    <source>
        <strain evidence="3">WS_11</strain>
    </source>
</reference>
<evidence type="ECO:0000256" key="2">
    <source>
        <dbReference type="SAM" id="Phobius"/>
    </source>
</evidence>
<comment type="caution">
    <text evidence="3">The sequence shown here is derived from an EMBL/GenBank/DDBJ whole genome shotgun (WGS) entry which is preliminary data.</text>
</comment>
<feature type="region of interest" description="Disordered" evidence="1">
    <location>
        <begin position="286"/>
        <end position="325"/>
    </location>
</feature>
<feature type="transmembrane region" description="Helical" evidence="2">
    <location>
        <begin position="153"/>
        <end position="175"/>
    </location>
</feature>
<keyword evidence="2" id="KW-0812">Transmembrane</keyword>
<evidence type="ECO:0008006" key="5">
    <source>
        <dbReference type="Google" id="ProtNLM"/>
    </source>
</evidence>
<name>A0A538U3D8_UNCEI</name>
<evidence type="ECO:0000313" key="4">
    <source>
        <dbReference type="Proteomes" id="UP000319771"/>
    </source>
</evidence>
<evidence type="ECO:0000256" key="1">
    <source>
        <dbReference type="SAM" id="MobiDB-lite"/>
    </source>
</evidence>
<feature type="transmembrane region" description="Helical" evidence="2">
    <location>
        <begin position="209"/>
        <end position="233"/>
    </location>
</feature>
<protein>
    <recommendedName>
        <fullName evidence="5">DUF4013 domain-containing protein</fullName>
    </recommendedName>
</protein>
<organism evidence="3 4">
    <name type="scientific">Eiseniibacteriota bacterium</name>
    <dbReference type="NCBI Taxonomy" id="2212470"/>
    <lineage>
        <taxon>Bacteria</taxon>
        <taxon>Candidatus Eiseniibacteriota</taxon>
    </lineage>
</organism>
<feature type="transmembrane region" description="Helical" evidence="2">
    <location>
        <begin position="62"/>
        <end position="86"/>
    </location>
</feature>
<keyword evidence="2" id="KW-0472">Membrane</keyword>
<feature type="transmembrane region" description="Helical" evidence="2">
    <location>
        <begin position="122"/>
        <end position="141"/>
    </location>
</feature>
<evidence type="ECO:0000313" key="3">
    <source>
        <dbReference type="EMBL" id="TMQ70400.1"/>
    </source>
</evidence>
<feature type="transmembrane region" description="Helical" evidence="2">
    <location>
        <begin position="33"/>
        <end position="50"/>
    </location>
</feature>
<proteinExistence type="predicted"/>
<keyword evidence="2" id="KW-1133">Transmembrane helix</keyword>
<accession>A0A538U3D8</accession>